<name>A0A6J6F493_9ZZZZ</name>
<reference evidence="1" key="1">
    <citation type="submission" date="2020-05" db="EMBL/GenBank/DDBJ databases">
        <authorList>
            <person name="Chiriac C."/>
            <person name="Salcher M."/>
            <person name="Ghai R."/>
            <person name="Kavagutti S V."/>
        </authorList>
    </citation>
    <scope>NUCLEOTIDE SEQUENCE</scope>
</reference>
<protein>
    <submittedName>
        <fullName evidence="1">Unannotated protein</fullName>
    </submittedName>
</protein>
<proteinExistence type="predicted"/>
<dbReference type="InterPro" id="IPR036390">
    <property type="entry name" value="WH_DNA-bd_sf"/>
</dbReference>
<organism evidence="1">
    <name type="scientific">freshwater metagenome</name>
    <dbReference type="NCBI Taxonomy" id="449393"/>
    <lineage>
        <taxon>unclassified sequences</taxon>
        <taxon>metagenomes</taxon>
        <taxon>ecological metagenomes</taxon>
    </lineage>
</organism>
<dbReference type="Pfam" id="PF13412">
    <property type="entry name" value="HTH_24"/>
    <property type="match status" value="1"/>
</dbReference>
<dbReference type="Gene3D" id="1.10.10.10">
    <property type="entry name" value="Winged helix-like DNA-binding domain superfamily/Winged helix DNA-binding domain"/>
    <property type="match status" value="1"/>
</dbReference>
<dbReference type="SUPFAM" id="SSF46785">
    <property type="entry name" value="Winged helix' DNA-binding domain"/>
    <property type="match status" value="1"/>
</dbReference>
<dbReference type="EMBL" id="CAEZTS010000096">
    <property type="protein sequence ID" value="CAB4582399.1"/>
    <property type="molecule type" value="Genomic_DNA"/>
</dbReference>
<dbReference type="AlphaFoldDB" id="A0A6J6F493"/>
<dbReference type="InterPro" id="IPR036388">
    <property type="entry name" value="WH-like_DNA-bd_sf"/>
</dbReference>
<sequence>MASGGTKQRVVEHLQTVASATAPDLARLMGVSDAAMRQHLEQLESDGVVRRVTGDDAHDAPVDTRLRGRPATRWSLDRRDSRSAIDGFPAAFPDRHDDLAVDLLTAIRSALGDEALGRVLARRGEQQSESYRGALGDGSLAERATRLAHLRDLEGYRAEATVADDGSITLTEHHCPIADAARSCGAVCDSELVVFRATLGADVTVERTRHAMSGDSRCSYRIAAVT</sequence>
<evidence type="ECO:0000313" key="1">
    <source>
        <dbReference type="EMBL" id="CAB4582399.1"/>
    </source>
</evidence>
<accession>A0A6J6F493</accession>
<gene>
    <name evidence="1" type="ORF">UFOPK1722_01133</name>
</gene>